<evidence type="ECO:0000313" key="11">
    <source>
        <dbReference type="EMBL" id="SNT08677.1"/>
    </source>
</evidence>
<protein>
    <recommendedName>
        <fullName evidence="9">TRAP transporter small permease protein</fullName>
    </recommendedName>
</protein>
<dbReference type="Proteomes" id="UP000198440">
    <property type="component" value="Unassembled WGS sequence"/>
</dbReference>
<name>A0A239JS43_9RHOB</name>
<dbReference type="PANTHER" id="PTHR35011">
    <property type="entry name" value="2,3-DIKETO-L-GULONATE TRAP TRANSPORTER SMALL PERMEASE PROTEIN YIAM"/>
    <property type="match status" value="1"/>
</dbReference>
<comment type="similarity">
    <text evidence="8 9">Belongs to the TRAP transporter small permease family.</text>
</comment>
<dbReference type="PANTHER" id="PTHR35011:SF10">
    <property type="entry name" value="TRAP TRANSPORTER SMALL PERMEASE PROTEIN"/>
    <property type="match status" value="1"/>
</dbReference>
<dbReference type="Pfam" id="PF04290">
    <property type="entry name" value="DctQ"/>
    <property type="match status" value="1"/>
</dbReference>
<dbReference type="InterPro" id="IPR007387">
    <property type="entry name" value="TRAP_DctQ"/>
</dbReference>
<evidence type="ECO:0000256" key="7">
    <source>
        <dbReference type="ARBA" id="ARBA00023136"/>
    </source>
</evidence>
<dbReference type="GO" id="GO:0015740">
    <property type="term" value="P:C4-dicarboxylate transport"/>
    <property type="evidence" value="ECO:0007669"/>
    <property type="project" value="TreeGrafter"/>
</dbReference>
<dbReference type="AlphaFoldDB" id="A0A239JS43"/>
<feature type="transmembrane region" description="Helical" evidence="9">
    <location>
        <begin position="130"/>
        <end position="149"/>
    </location>
</feature>
<gene>
    <name evidence="11" type="ORF">SAMN04488078_105615</name>
</gene>
<comment type="subcellular location">
    <subcellularLocation>
        <location evidence="1 9">Cell inner membrane</location>
        <topology evidence="1 9">Multi-pass membrane protein</topology>
    </subcellularLocation>
</comment>
<evidence type="ECO:0000256" key="3">
    <source>
        <dbReference type="ARBA" id="ARBA00022475"/>
    </source>
</evidence>
<evidence type="ECO:0000313" key="12">
    <source>
        <dbReference type="Proteomes" id="UP000198440"/>
    </source>
</evidence>
<evidence type="ECO:0000259" key="10">
    <source>
        <dbReference type="Pfam" id="PF04290"/>
    </source>
</evidence>
<keyword evidence="6 9" id="KW-1133">Transmembrane helix</keyword>
<evidence type="ECO:0000256" key="8">
    <source>
        <dbReference type="ARBA" id="ARBA00038436"/>
    </source>
</evidence>
<feature type="transmembrane region" description="Helical" evidence="9">
    <location>
        <begin position="89"/>
        <end position="110"/>
    </location>
</feature>
<evidence type="ECO:0000256" key="4">
    <source>
        <dbReference type="ARBA" id="ARBA00022519"/>
    </source>
</evidence>
<evidence type="ECO:0000256" key="1">
    <source>
        <dbReference type="ARBA" id="ARBA00004429"/>
    </source>
</evidence>
<evidence type="ECO:0000256" key="2">
    <source>
        <dbReference type="ARBA" id="ARBA00022448"/>
    </source>
</evidence>
<evidence type="ECO:0000256" key="5">
    <source>
        <dbReference type="ARBA" id="ARBA00022692"/>
    </source>
</evidence>
<dbReference type="GO" id="GO:0022857">
    <property type="term" value="F:transmembrane transporter activity"/>
    <property type="evidence" value="ECO:0007669"/>
    <property type="project" value="UniProtKB-UniRule"/>
</dbReference>
<accession>A0A239JS43</accession>
<sequence>MPTSSALRHTTVAALEWLAFLLGAVLLGLTVWDVVGRYGFNRPLFGASELIQWIMGGFVFCGLGLVSARDDHVAVDLISPRLARRYPRLMAGVIGVFTAAGLAVIAWQLAHMGLDAALRGKQSLVLEVALAVPLLLYALLCALATVLHLTGQAR</sequence>
<keyword evidence="3" id="KW-1003">Cell membrane</keyword>
<proteinExistence type="inferred from homology"/>
<evidence type="ECO:0000256" key="6">
    <source>
        <dbReference type="ARBA" id="ARBA00022989"/>
    </source>
</evidence>
<keyword evidence="2 9" id="KW-0813">Transport</keyword>
<comment type="function">
    <text evidence="9">Part of the tripartite ATP-independent periplasmic (TRAP) transport system.</text>
</comment>
<feature type="domain" description="Tripartite ATP-independent periplasmic transporters DctQ component" evidence="10">
    <location>
        <begin position="27"/>
        <end position="149"/>
    </location>
</feature>
<dbReference type="EMBL" id="FZON01000056">
    <property type="protein sequence ID" value="SNT08677.1"/>
    <property type="molecule type" value="Genomic_DNA"/>
</dbReference>
<dbReference type="InterPro" id="IPR055348">
    <property type="entry name" value="DctQ"/>
</dbReference>
<keyword evidence="5 9" id="KW-0812">Transmembrane</keyword>
<reference evidence="11 12" key="1">
    <citation type="submission" date="2017-06" db="EMBL/GenBank/DDBJ databases">
        <authorList>
            <person name="Kim H.J."/>
            <person name="Triplett B.A."/>
        </authorList>
    </citation>
    <scope>NUCLEOTIDE SEQUENCE [LARGE SCALE GENOMIC DNA]</scope>
    <source>
        <strain evidence="11 12">DSM 11445</strain>
    </source>
</reference>
<evidence type="ECO:0000256" key="9">
    <source>
        <dbReference type="RuleBase" id="RU369079"/>
    </source>
</evidence>
<comment type="subunit">
    <text evidence="9">The complex comprises the extracytoplasmic solute receptor protein and the two transmembrane proteins.</text>
</comment>
<feature type="transmembrane region" description="Helical" evidence="9">
    <location>
        <begin position="50"/>
        <end position="68"/>
    </location>
</feature>
<organism evidence="11 12">
    <name type="scientific">Antarctobacter heliothermus</name>
    <dbReference type="NCBI Taxonomy" id="74033"/>
    <lineage>
        <taxon>Bacteria</taxon>
        <taxon>Pseudomonadati</taxon>
        <taxon>Pseudomonadota</taxon>
        <taxon>Alphaproteobacteria</taxon>
        <taxon>Rhodobacterales</taxon>
        <taxon>Roseobacteraceae</taxon>
        <taxon>Antarctobacter</taxon>
    </lineage>
</organism>
<feature type="transmembrane region" description="Helical" evidence="9">
    <location>
        <begin position="12"/>
        <end position="30"/>
    </location>
</feature>
<keyword evidence="7 9" id="KW-0472">Membrane</keyword>
<dbReference type="GO" id="GO:0005886">
    <property type="term" value="C:plasma membrane"/>
    <property type="evidence" value="ECO:0007669"/>
    <property type="project" value="UniProtKB-SubCell"/>
</dbReference>
<keyword evidence="4 9" id="KW-0997">Cell inner membrane</keyword>